<protein>
    <submittedName>
        <fullName evidence="2">Uncharacterized protein</fullName>
    </submittedName>
</protein>
<name>A0A6A6PMR1_9PEZI</name>
<feature type="region of interest" description="Disordered" evidence="1">
    <location>
        <begin position="57"/>
        <end position="76"/>
    </location>
</feature>
<dbReference type="RefSeq" id="XP_033587862.1">
    <property type="nucleotide sequence ID" value="XM_033734167.1"/>
</dbReference>
<sequence length="140" mass="15415">MTNIRQEISPYNVLLVSSTPHLPQLLLPKSRSGRATMTQVPGMRGSVRVMRLRERAHGFKRQRRRGQKAANPADRSPFGGQARAACFIHVVCIATLEIIHPAGGSLLLFLGVQSVDALPSFPTAFLPWCESLKTAKDSRI</sequence>
<evidence type="ECO:0000313" key="2">
    <source>
        <dbReference type="EMBL" id="KAF2481292.1"/>
    </source>
</evidence>
<evidence type="ECO:0000313" key="3">
    <source>
        <dbReference type="Proteomes" id="UP000799767"/>
    </source>
</evidence>
<dbReference type="GeneID" id="54475169"/>
<organism evidence="2 3">
    <name type="scientific">Neohortaea acidophila</name>
    <dbReference type="NCBI Taxonomy" id="245834"/>
    <lineage>
        <taxon>Eukaryota</taxon>
        <taxon>Fungi</taxon>
        <taxon>Dikarya</taxon>
        <taxon>Ascomycota</taxon>
        <taxon>Pezizomycotina</taxon>
        <taxon>Dothideomycetes</taxon>
        <taxon>Dothideomycetidae</taxon>
        <taxon>Mycosphaerellales</taxon>
        <taxon>Teratosphaeriaceae</taxon>
        <taxon>Neohortaea</taxon>
    </lineage>
</organism>
<feature type="compositionally biased region" description="Basic residues" evidence="1">
    <location>
        <begin position="58"/>
        <end position="67"/>
    </location>
</feature>
<dbReference type="EMBL" id="MU001638">
    <property type="protein sequence ID" value="KAF2481292.1"/>
    <property type="molecule type" value="Genomic_DNA"/>
</dbReference>
<proteinExistence type="predicted"/>
<dbReference type="AlphaFoldDB" id="A0A6A6PMR1"/>
<evidence type="ECO:0000256" key="1">
    <source>
        <dbReference type="SAM" id="MobiDB-lite"/>
    </source>
</evidence>
<reference evidence="2" key="1">
    <citation type="journal article" date="2020" name="Stud. Mycol.">
        <title>101 Dothideomycetes genomes: a test case for predicting lifestyles and emergence of pathogens.</title>
        <authorList>
            <person name="Haridas S."/>
            <person name="Albert R."/>
            <person name="Binder M."/>
            <person name="Bloem J."/>
            <person name="Labutti K."/>
            <person name="Salamov A."/>
            <person name="Andreopoulos B."/>
            <person name="Baker S."/>
            <person name="Barry K."/>
            <person name="Bills G."/>
            <person name="Bluhm B."/>
            <person name="Cannon C."/>
            <person name="Castanera R."/>
            <person name="Culley D."/>
            <person name="Daum C."/>
            <person name="Ezra D."/>
            <person name="Gonzalez J."/>
            <person name="Henrissat B."/>
            <person name="Kuo A."/>
            <person name="Liang C."/>
            <person name="Lipzen A."/>
            <person name="Lutzoni F."/>
            <person name="Magnuson J."/>
            <person name="Mondo S."/>
            <person name="Nolan M."/>
            <person name="Ohm R."/>
            <person name="Pangilinan J."/>
            <person name="Park H.-J."/>
            <person name="Ramirez L."/>
            <person name="Alfaro M."/>
            <person name="Sun H."/>
            <person name="Tritt A."/>
            <person name="Yoshinaga Y."/>
            <person name="Zwiers L.-H."/>
            <person name="Turgeon B."/>
            <person name="Goodwin S."/>
            <person name="Spatafora J."/>
            <person name="Crous P."/>
            <person name="Grigoriev I."/>
        </authorList>
    </citation>
    <scope>NUCLEOTIDE SEQUENCE</scope>
    <source>
        <strain evidence="2">CBS 113389</strain>
    </source>
</reference>
<gene>
    <name evidence="2" type="ORF">BDY17DRAFT_301034</name>
</gene>
<keyword evidence="3" id="KW-1185">Reference proteome</keyword>
<accession>A0A6A6PMR1</accession>
<dbReference type="Proteomes" id="UP000799767">
    <property type="component" value="Unassembled WGS sequence"/>
</dbReference>